<evidence type="ECO:0008006" key="5">
    <source>
        <dbReference type="Google" id="ProtNLM"/>
    </source>
</evidence>
<evidence type="ECO:0000256" key="1">
    <source>
        <dbReference type="SAM" id="MobiDB-lite"/>
    </source>
</evidence>
<evidence type="ECO:0000256" key="2">
    <source>
        <dbReference type="SAM" id="SignalP"/>
    </source>
</evidence>
<sequence length="189" mass="21179">MERKNSLLLISLIVLFSLARPNNARSLQILPEIPGYVPVYIRLGDQPLEEINPALAEAFHETPAEVQQAENSRSARSDDRAEPAVPTTTSAPITTTTGASSIVSTKQELSSFDDDWFNSKELGADDFGPSSTTEEPKPINLMPEKPVERESVIMKDKNLFKSLSAEWWKYSNFSRWLLHPMVTFVITIE</sequence>
<organism evidence="3 4">
    <name type="scientific">Trichogramma brassicae</name>
    <dbReference type="NCBI Taxonomy" id="86971"/>
    <lineage>
        <taxon>Eukaryota</taxon>
        <taxon>Metazoa</taxon>
        <taxon>Ecdysozoa</taxon>
        <taxon>Arthropoda</taxon>
        <taxon>Hexapoda</taxon>
        <taxon>Insecta</taxon>
        <taxon>Pterygota</taxon>
        <taxon>Neoptera</taxon>
        <taxon>Endopterygota</taxon>
        <taxon>Hymenoptera</taxon>
        <taxon>Apocrita</taxon>
        <taxon>Proctotrupomorpha</taxon>
        <taxon>Chalcidoidea</taxon>
        <taxon>Trichogrammatidae</taxon>
        <taxon>Trichogramma</taxon>
    </lineage>
</organism>
<evidence type="ECO:0000313" key="4">
    <source>
        <dbReference type="Proteomes" id="UP000479190"/>
    </source>
</evidence>
<name>A0A6H5IWZ9_9HYME</name>
<feature type="chain" id="PRO_5026237913" description="DUF4794 domain-containing protein" evidence="2">
    <location>
        <begin position="25"/>
        <end position="189"/>
    </location>
</feature>
<evidence type="ECO:0000313" key="3">
    <source>
        <dbReference type="EMBL" id="CAB0041422.1"/>
    </source>
</evidence>
<feature type="region of interest" description="Disordered" evidence="1">
    <location>
        <begin position="121"/>
        <end position="141"/>
    </location>
</feature>
<reference evidence="3 4" key="1">
    <citation type="submission" date="2020-02" db="EMBL/GenBank/DDBJ databases">
        <authorList>
            <person name="Ferguson B K."/>
        </authorList>
    </citation>
    <scope>NUCLEOTIDE SEQUENCE [LARGE SCALE GENOMIC DNA]</scope>
</reference>
<protein>
    <recommendedName>
        <fullName evidence="5">DUF4794 domain-containing protein</fullName>
    </recommendedName>
</protein>
<gene>
    <name evidence="3" type="ORF">TBRA_LOCUS13090</name>
</gene>
<accession>A0A6H5IWZ9</accession>
<dbReference type="EMBL" id="CADCXV010001116">
    <property type="protein sequence ID" value="CAB0041422.1"/>
    <property type="molecule type" value="Genomic_DNA"/>
</dbReference>
<proteinExistence type="predicted"/>
<dbReference type="AlphaFoldDB" id="A0A6H5IWZ9"/>
<keyword evidence="2" id="KW-0732">Signal</keyword>
<keyword evidence="4" id="KW-1185">Reference proteome</keyword>
<feature type="compositionally biased region" description="Low complexity" evidence="1">
    <location>
        <begin position="83"/>
        <end position="101"/>
    </location>
</feature>
<dbReference type="Proteomes" id="UP000479190">
    <property type="component" value="Unassembled WGS sequence"/>
</dbReference>
<feature type="signal peptide" evidence="2">
    <location>
        <begin position="1"/>
        <end position="24"/>
    </location>
</feature>
<feature type="region of interest" description="Disordered" evidence="1">
    <location>
        <begin position="62"/>
        <end position="102"/>
    </location>
</feature>
<dbReference type="OrthoDB" id="6620644at2759"/>
<feature type="compositionally biased region" description="Basic and acidic residues" evidence="1">
    <location>
        <begin position="73"/>
        <end position="82"/>
    </location>
</feature>